<dbReference type="PANTHER" id="PTHR24356:SF1">
    <property type="entry name" value="SERINE_THREONINE-PROTEIN KINASE GREATWALL"/>
    <property type="match status" value="1"/>
</dbReference>
<dbReference type="InterPro" id="IPR001789">
    <property type="entry name" value="Sig_transdc_resp-reg_receiver"/>
</dbReference>
<dbReference type="FunFam" id="1.10.510.10:FF:000340">
    <property type="entry name" value="Serine threonine protein kinase"/>
    <property type="match status" value="1"/>
</dbReference>
<dbReference type="InterPro" id="IPR035965">
    <property type="entry name" value="PAS-like_dom_sf"/>
</dbReference>
<sequence>MMEEHDLEQTVRESQRINVLIELSLDGRLKWLSPSWKEIVGIDSEQALGRPISDFLVGDDNIFAHAINVLLEDDSHIFRIYFNIITNLSPVNETERSISFASNNKETASSKDKNDLSFRENLTGVLEMEGHGILIRDRFTSNAIHTMWIARPVIDIESIVVNFDEGLIKTLGFGSHVLSHFLEALANGDSQNTTLLPVLCRICERQIQPWFFEKHTELCTVLHRTESIVQECQDILQDHRKILENILNFIKENRNDSRMIEYRNYPIKSIPIINILPKTLESFDSHDVYISQIRFLEMLIDYCEIALKINLPAIKNEFANIPVDEIRIQSPESQKRISLIYNWCPPNVEDIGLYHLCRDTKTYISAKVDAVLRVQNIIQYSERIRQELDTQVQNIIDETIQKLEEEVILPSEESECESEISFRQKYSNTTGDFLESLKPSAIERESEALLLTVPKESPILRSPVLQKSSELNTIDNKNCLKLSAIKNSPPLLNCDEVSLPLDLKKKSGIYGSPRRKPSPVRYISSHRQISPHRNISPSRRVSSLSSSPLKFHRHHSSICDLTPITSPLLSCSDFSPLLGDQATNFYQRYCSYTSDITNRIPPLSPKITSITPTVRTIPSIKDFEIIKPISKGAFGSVYLSKKKATGDYYAIKVLKKADMIAKNQVINVRAERAILMAQGESPFIVKLFFTFQSKDYLYLVMEYLNGGDCAALIKALGTLSENWAKKYIAEVVLGLEFLHNKGIVHRDLKPDNLLIDQRGHLKLTDFGLSRIGLIRRQHHVNDISNESILEPFALHLSNSSRSTSCDYGNQSFFSASAVSLESSFQTTNIQSSTNLKKSGSHISEDHSDFGLKIEGDICNISNSFSKFNLDEHKKHFLEEDTASFVSSTSSSFGTSNFHSNIIVPVTGLGNQPFLSLFNPNDTTRKFVGTPDYLSPETINGKDEDDTGDWWSLGCILFEFLYGYPPFHGNTPEEVFENILSRRIDWPETDDIVVSDDAKDLMNKLMCLDRSQRLGSKGPDEVKSHPFFSTINWNTLLDEDTSFIPVPLDPENTEYFDARGAVLEKFDDEVEISNVQIDKNISNSLETAFQHNSNIKNDSVSHNMTSYSENLISNTQKPNEASRTDDFGTFLFKNLEVLEKANKDVIQRLRSEHSLQAPPIALYVDTDYQKHRHRSISTIIPKESSSTSPTSSASIFSTSPNSLMTKVSLFSSFPASPLNSFSSLTKTRKRFSANIPILMLKDDHPKVFRHTRNSSSSNIDDSLFSKVILKNTTTRRRSTMPPRMRPFIMKGQTDNAFFSDPCSTTKSCQANEFWSSSSDNEEMRNSTLLRIQRRRPHFKRLSVSFLNNNFTRPLDVLICENNPVSKKLLETILEKLGCRIVSVSDGTEAISYANGDVKFDVIFTGIIMPRLSGIDLAKMIVESESINSTTPIIAMPSLMDNIPRPNYFVSQLEKPLSLTSVKNELEKICNWKYHEGPLTTFDSGSLKHS</sequence>
<comment type="catalytic activity">
    <reaction evidence="9">
        <text>L-seryl-[protein] + ATP = O-phospho-L-seryl-[protein] + ADP + H(+)</text>
        <dbReference type="Rhea" id="RHEA:17989"/>
        <dbReference type="Rhea" id="RHEA-COMP:9863"/>
        <dbReference type="Rhea" id="RHEA-COMP:11604"/>
        <dbReference type="ChEBI" id="CHEBI:15378"/>
        <dbReference type="ChEBI" id="CHEBI:29999"/>
        <dbReference type="ChEBI" id="CHEBI:30616"/>
        <dbReference type="ChEBI" id="CHEBI:83421"/>
        <dbReference type="ChEBI" id="CHEBI:456216"/>
        <dbReference type="EC" id="2.7.11.1"/>
    </reaction>
</comment>
<dbReference type="InterPro" id="IPR000719">
    <property type="entry name" value="Prot_kinase_dom"/>
</dbReference>
<dbReference type="InterPro" id="IPR011006">
    <property type="entry name" value="CheY-like_superfamily"/>
</dbReference>
<keyword evidence="6" id="KW-0418">Kinase</keyword>
<dbReference type="Pfam" id="PF00072">
    <property type="entry name" value="Response_reg"/>
    <property type="match status" value="1"/>
</dbReference>
<dbReference type="EC" id="2.7.11.1" evidence="1"/>
<dbReference type="SMART" id="SM00448">
    <property type="entry name" value="REC"/>
    <property type="match status" value="1"/>
</dbReference>
<dbReference type="OrthoDB" id="162894at2759"/>
<dbReference type="FunFam" id="1.10.510.10:FF:000580">
    <property type="entry name" value="AGC protein kinase"/>
    <property type="match status" value="1"/>
</dbReference>
<evidence type="ECO:0000259" key="12">
    <source>
        <dbReference type="PROSITE" id="PS50110"/>
    </source>
</evidence>
<dbReference type="SUPFAM" id="SSF56112">
    <property type="entry name" value="Protein kinase-like (PK-like)"/>
    <property type="match status" value="1"/>
</dbReference>
<evidence type="ECO:0000256" key="2">
    <source>
        <dbReference type="ARBA" id="ARBA00022527"/>
    </source>
</evidence>
<comment type="caution">
    <text evidence="13">The sequence shown here is derived from an EMBL/GenBank/DDBJ whole genome shotgun (WGS) entry which is preliminary data.</text>
</comment>
<feature type="domain" description="Protein kinase" evidence="11">
    <location>
        <begin position="623"/>
        <end position="1027"/>
    </location>
</feature>
<dbReference type="Gene3D" id="1.10.510.10">
    <property type="entry name" value="Transferase(Phosphotransferase) domain 1"/>
    <property type="match status" value="2"/>
</dbReference>
<dbReference type="PROSITE" id="PS50011">
    <property type="entry name" value="PROTEIN_KINASE_DOM"/>
    <property type="match status" value="1"/>
</dbReference>
<comment type="catalytic activity">
    <reaction evidence="8">
        <text>L-threonyl-[protein] + ATP = O-phospho-L-threonyl-[protein] + ADP + H(+)</text>
        <dbReference type="Rhea" id="RHEA:46608"/>
        <dbReference type="Rhea" id="RHEA-COMP:11060"/>
        <dbReference type="Rhea" id="RHEA-COMP:11605"/>
        <dbReference type="ChEBI" id="CHEBI:15378"/>
        <dbReference type="ChEBI" id="CHEBI:30013"/>
        <dbReference type="ChEBI" id="CHEBI:30616"/>
        <dbReference type="ChEBI" id="CHEBI:61977"/>
        <dbReference type="ChEBI" id="CHEBI:456216"/>
        <dbReference type="EC" id="2.7.11.1"/>
    </reaction>
</comment>
<dbReference type="GO" id="GO:1901992">
    <property type="term" value="P:positive regulation of mitotic cell cycle phase transition"/>
    <property type="evidence" value="ECO:0007669"/>
    <property type="project" value="UniProtKB-ARBA"/>
</dbReference>
<dbReference type="InterPro" id="IPR050236">
    <property type="entry name" value="Ser_Thr_kinase_AGC"/>
</dbReference>
<dbReference type="SUPFAM" id="SSF52172">
    <property type="entry name" value="CheY-like"/>
    <property type="match status" value="1"/>
</dbReference>
<evidence type="ECO:0000256" key="4">
    <source>
        <dbReference type="ARBA" id="ARBA00022679"/>
    </source>
</evidence>
<dbReference type="CDD" id="cd17546">
    <property type="entry name" value="REC_hyHK_CKI1_RcsC-like"/>
    <property type="match status" value="1"/>
</dbReference>
<dbReference type="SMART" id="SM00220">
    <property type="entry name" value="S_TKc"/>
    <property type="match status" value="1"/>
</dbReference>
<proteinExistence type="predicted"/>
<dbReference type="CDD" id="cd05611">
    <property type="entry name" value="STKc_Rim15_like"/>
    <property type="match status" value="1"/>
</dbReference>
<dbReference type="FunFam" id="3.30.200.20:FF:001008">
    <property type="entry name" value="Serine/threonine-protein kinase cek1"/>
    <property type="match status" value="1"/>
</dbReference>
<keyword evidence="2" id="KW-0723">Serine/threonine-protein kinase</keyword>
<gene>
    <name evidence="13" type="ORF">T551_01445</name>
</gene>
<keyword evidence="5" id="KW-0547">Nucleotide-binding</keyword>
<dbReference type="PANTHER" id="PTHR24356">
    <property type="entry name" value="SERINE/THREONINE-PROTEIN KINASE"/>
    <property type="match status" value="1"/>
</dbReference>
<evidence type="ECO:0000256" key="6">
    <source>
        <dbReference type="ARBA" id="ARBA00022777"/>
    </source>
</evidence>
<dbReference type="EMBL" id="LFWA01000006">
    <property type="protein sequence ID" value="KTW30893.1"/>
    <property type="molecule type" value="Genomic_DNA"/>
</dbReference>
<dbReference type="InterPro" id="IPR011009">
    <property type="entry name" value="Kinase-like_dom_sf"/>
</dbReference>
<dbReference type="GO" id="GO:0004674">
    <property type="term" value="F:protein serine/threonine kinase activity"/>
    <property type="evidence" value="ECO:0007669"/>
    <property type="project" value="UniProtKB-KW"/>
</dbReference>
<dbReference type="GO" id="GO:0005634">
    <property type="term" value="C:nucleus"/>
    <property type="evidence" value="ECO:0007669"/>
    <property type="project" value="TreeGrafter"/>
</dbReference>
<dbReference type="PROSITE" id="PS00108">
    <property type="entry name" value="PROTEIN_KINASE_ST"/>
    <property type="match status" value="1"/>
</dbReference>
<keyword evidence="7" id="KW-0067">ATP-binding</keyword>
<dbReference type="PROSITE" id="PS50110">
    <property type="entry name" value="RESPONSE_REGULATORY"/>
    <property type="match status" value="1"/>
</dbReference>
<reference evidence="14" key="1">
    <citation type="journal article" date="2016" name="Nat. Commun.">
        <title>Genome analysis of three Pneumocystis species reveals adaptation mechanisms to life exclusively in mammalian hosts.</title>
        <authorList>
            <person name="Ma L."/>
            <person name="Chen Z."/>
            <person name="Huang D.W."/>
            <person name="Kutty G."/>
            <person name="Ishihara M."/>
            <person name="Wang H."/>
            <person name="Abouelleil A."/>
            <person name="Bishop L."/>
            <person name="Davey E."/>
            <person name="Deng R."/>
            <person name="Deng X."/>
            <person name="Fan L."/>
            <person name="Fantoni G."/>
            <person name="Fitzgerald M."/>
            <person name="Gogineni E."/>
            <person name="Goldberg J.M."/>
            <person name="Handley G."/>
            <person name="Hu X."/>
            <person name="Huber C."/>
            <person name="Jiao X."/>
            <person name="Jones K."/>
            <person name="Levin J.Z."/>
            <person name="Liu Y."/>
            <person name="Macdonald P."/>
            <person name="Melnikov A."/>
            <person name="Raley C."/>
            <person name="Sassi M."/>
            <person name="Sherman B.T."/>
            <person name="Song X."/>
            <person name="Sykes S."/>
            <person name="Tran B."/>
            <person name="Walsh L."/>
            <person name="Xia Y."/>
            <person name="Yang J."/>
            <person name="Young S."/>
            <person name="Zeng Q."/>
            <person name="Zheng X."/>
            <person name="Stephens R."/>
            <person name="Nusbaum C."/>
            <person name="Birren B.W."/>
            <person name="Azadi P."/>
            <person name="Lempicki R.A."/>
            <person name="Cuomo C.A."/>
            <person name="Kovacs J.A."/>
        </authorList>
    </citation>
    <scope>NUCLEOTIDE SEQUENCE [LARGE SCALE GENOMIC DNA]</scope>
    <source>
        <strain evidence="14">RU7</strain>
    </source>
</reference>
<dbReference type="Pfam" id="PF00069">
    <property type="entry name" value="Pkinase"/>
    <property type="match status" value="2"/>
</dbReference>
<evidence type="ECO:0000313" key="13">
    <source>
        <dbReference type="EMBL" id="KTW30893.1"/>
    </source>
</evidence>
<keyword evidence="4" id="KW-0808">Transferase</keyword>
<dbReference type="GO" id="GO:0000160">
    <property type="term" value="P:phosphorelay signal transduction system"/>
    <property type="evidence" value="ECO:0007669"/>
    <property type="project" value="InterPro"/>
</dbReference>
<evidence type="ECO:0000256" key="3">
    <source>
        <dbReference type="ARBA" id="ARBA00022553"/>
    </source>
</evidence>
<dbReference type="RefSeq" id="XP_018229883.1">
    <property type="nucleotide sequence ID" value="XM_018373708.1"/>
</dbReference>
<dbReference type="VEuPathDB" id="FungiDB:T551_01445"/>
<feature type="domain" description="Response regulatory" evidence="12">
    <location>
        <begin position="1354"/>
        <end position="1468"/>
    </location>
</feature>
<dbReference type="Proteomes" id="UP000053447">
    <property type="component" value="Unassembled WGS sequence"/>
</dbReference>
<dbReference type="GO" id="GO:0005524">
    <property type="term" value="F:ATP binding"/>
    <property type="evidence" value="ECO:0007669"/>
    <property type="project" value="UniProtKB-KW"/>
</dbReference>
<name>A0A0W4ZR93_PNEJ7</name>
<evidence type="ECO:0000256" key="10">
    <source>
        <dbReference type="PROSITE-ProRule" id="PRU00169"/>
    </source>
</evidence>
<evidence type="ECO:0000256" key="8">
    <source>
        <dbReference type="ARBA" id="ARBA00047899"/>
    </source>
</evidence>
<dbReference type="eggNOG" id="KOG0605">
    <property type="taxonomic scope" value="Eukaryota"/>
</dbReference>
<evidence type="ECO:0000256" key="5">
    <source>
        <dbReference type="ARBA" id="ARBA00022741"/>
    </source>
</evidence>
<evidence type="ECO:0000256" key="7">
    <source>
        <dbReference type="ARBA" id="ARBA00022840"/>
    </source>
</evidence>
<dbReference type="GeneID" id="28939963"/>
<comment type="caution">
    <text evidence="10">Lacks conserved residue(s) required for the propagation of feature annotation.</text>
</comment>
<organism evidence="13 14">
    <name type="scientific">Pneumocystis jirovecii (strain RU7)</name>
    <name type="common">Human pneumocystis pneumonia agent</name>
    <dbReference type="NCBI Taxonomy" id="1408657"/>
    <lineage>
        <taxon>Eukaryota</taxon>
        <taxon>Fungi</taxon>
        <taxon>Dikarya</taxon>
        <taxon>Ascomycota</taxon>
        <taxon>Taphrinomycotina</taxon>
        <taxon>Pneumocystomycetes</taxon>
        <taxon>Pneumocystaceae</taxon>
        <taxon>Pneumocystis</taxon>
    </lineage>
</organism>
<dbReference type="Gene3D" id="3.30.450.20">
    <property type="entry name" value="PAS domain"/>
    <property type="match status" value="1"/>
</dbReference>
<evidence type="ECO:0000256" key="1">
    <source>
        <dbReference type="ARBA" id="ARBA00012513"/>
    </source>
</evidence>
<accession>A0A0W4ZR93</accession>
<dbReference type="Gene3D" id="3.30.200.20">
    <property type="entry name" value="Phosphorylase Kinase, domain 1"/>
    <property type="match status" value="2"/>
</dbReference>
<dbReference type="GO" id="GO:0005737">
    <property type="term" value="C:cytoplasm"/>
    <property type="evidence" value="ECO:0007669"/>
    <property type="project" value="TreeGrafter"/>
</dbReference>
<evidence type="ECO:0000313" key="14">
    <source>
        <dbReference type="Proteomes" id="UP000053447"/>
    </source>
</evidence>
<dbReference type="SUPFAM" id="SSF55785">
    <property type="entry name" value="PYP-like sensor domain (PAS domain)"/>
    <property type="match status" value="1"/>
</dbReference>
<keyword evidence="3" id="KW-0597">Phosphoprotein</keyword>
<dbReference type="Gene3D" id="3.40.50.2300">
    <property type="match status" value="1"/>
</dbReference>
<keyword evidence="14" id="KW-1185">Reference proteome</keyword>
<dbReference type="InterPro" id="IPR008271">
    <property type="entry name" value="Ser/Thr_kinase_AS"/>
</dbReference>
<evidence type="ECO:0000256" key="9">
    <source>
        <dbReference type="ARBA" id="ARBA00048679"/>
    </source>
</evidence>
<dbReference type="STRING" id="1408657.A0A0W4ZR93"/>
<protein>
    <recommendedName>
        <fullName evidence="1">non-specific serine/threonine protein kinase</fullName>
        <ecNumber evidence="1">2.7.11.1</ecNumber>
    </recommendedName>
</protein>
<evidence type="ECO:0000259" key="11">
    <source>
        <dbReference type="PROSITE" id="PS50011"/>
    </source>
</evidence>